<accession>A0A1M4EAM6</accession>
<feature type="region of interest" description="Disordered" evidence="1">
    <location>
        <begin position="85"/>
        <end position="105"/>
    </location>
</feature>
<sequence length="121" mass="12483">MASMPAGSWSATGVDEVVDCLGGAVHLAYAEAASERAGERAGEVAAIVAGFSGHEARTRARARARASAVRALRELAGARCASWPSGRPRARGRAAARSCGWTTSSPTRPRVRASCCPAWAC</sequence>
<protein>
    <submittedName>
        <fullName evidence="2">Uncharacterized protein</fullName>
    </submittedName>
</protein>
<organism evidence="2">
    <name type="scientific">Nonomuraea gerenzanensis</name>
    <dbReference type="NCBI Taxonomy" id="93944"/>
    <lineage>
        <taxon>Bacteria</taxon>
        <taxon>Bacillati</taxon>
        <taxon>Actinomycetota</taxon>
        <taxon>Actinomycetes</taxon>
        <taxon>Streptosporangiales</taxon>
        <taxon>Streptosporangiaceae</taxon>
        <taxon>Nonomuraea</taxon>
    </lineage>
</organism>
<evidence type="ECO:0000313" key="2">
    <source>
        <dbReference type="EMBL" id="SBO95870.1"/>
    </source>
</evidence>
<dbReference type="AlphaFoldDB" id="A0A1M4EAM6"/>
<proteinExistence type="predicted"/>
<name>A0A1M4EAM6_9ACTN</name>
<reference evidence="2" key="1">
    <citation type="submission" date="2016-04" db="EMBL/GenBank/DDBJ databases">
        <authorList>
            <person name="Evans L.H."/>
            <person name="Alamgir A."/>
            <person name="Owens N."/>
            <person name="Weber N.D."/>
            <person name="Virtaneva K."/>
            <person name="Barbian K."/>
            <person name="Babar A."/>
            <person name="Rosenke K."/>
        </authorList>
    </citation>
    <scope>NUCLEOTIDE SEQUENCE</scope>
    <source>
        <strain evidence="2">Nono1</strain>
    </source>
</reference>
<gene>
    <name evidence="2" type="ORF">BN4615_P5386</name>
</gene>
<dbReference type="RefSeq" id="WP_311132384.1">
    <property type="nucleotide sequence ID" value="NZ_LT559118.1"/>
</dbReference>
<evidence type="ECO:0000256" key="1">
    <source>
        <dbReference type="SAM" id="MobiDB-lite"/>
    </source>
</evidence>
<dbReference type="EMBL" id="LT559118">
    <property type="protein sequence ID" value="SBO95870.1"/>
    <property type="molecule type" value="Genomic_DNA"/>
</dbReference>